<dbReference type="PANTHER" id="PTHR23507:SF39">
    <property type="entry name" value="GH23453P-RELATED"/>
    <property type="match status" value="1"/>
</dbReference>
<dbReference type="Proteomes" id="UP000515160">
    <property type="component" value="Chromosome 3"/>
</dbReference>
<feature type="compositionally biased region" description="Basic and acidic residues" evidence="5">
    <location>
        <begin position="1"/>
        <end position="11"/>
    </location>
</feature>
<evidence type="ECO:0000256" key="1">
    <source>
        <dbReference type="ARBA" id="ARBA00004141"/>
    </source>
</evidence>
<accession>A0A6P8WWG9</accession>
<feature type="transmembrane region" description="Helical" evidence="6">
    <location>
        <begin position="313"/>
        <end position="331"/>
    </location>
</feature>
<feature type="transmembrane region" description="Helical" evidence="6">
    <location>
        <begin position="363"/>
        <end position="381"/>
    </location>
</feature>
<reference evidence="9" key="1">
    <citation type="submission" date="2025-08" db="UniProtKB">
        <authorList>
            <consortium name="RefSeq"/>
        </authorList>
    </citation>
    <scope>IDENTIFICATION</scope>
    <source>
        <strain evidence="9">15112-1751.03</strain>
        <tissue evidence="9">Whole Adult</tissue>
    </source>
</reference>
<dbReference type="InterPro" id="IPR011701">
    <property type="entry name" value="MFS"/>
</dbReference>
<dbReference type="Pfam" id="PF07690">
    <property type="entry name" value="MFS_1"/>
    <property type="match status" value="1"/>
</dbReference>
<comment type="subcellular location">
    <subcellularLocation>
        <location evidence="1">Membrane</location>
        <topology evidence="1">Multi-pass membrane protein</topology>
    </subcellularLocation>
</comment>
<keyword evidence="4 6" id="KW-0472">Membrane</keyword>
<dbReference type="OrthoDB" id="430300at2759"/>
<evidence type="ECO:0000256" key="3">
    <source>
        <dbReference type="ARBA" id="ARBA00022989"/>
    </source>
</evidence>
<feature type="transmembrane region" description="Helical" evidence="6">
    <location>
        <begin position="445"/>
        <end position="467"/>
    </location>
</feature>
<dbReference type="AlphaFoldDB" id="A0A6P8WWG9"/>
<protein>
    <submittedName>
        <fullName evidence="9">Proton-coupled folate transporter</fullName>
    </submittedName>
</protein>
<feature type="transmembrane region" description="Helical" evidence="6">
    <location>
        <begin position="59"/>
        <end position="80"/>
    </location>
</feature>
<feature type="transmembrane region" description="Helical" evidence="6">
    <location>
        <begin position="255"/>
        <end position="276"/>
    </location>
</feature>
<feature type="domain" description="Major facilitator superfamily (MFS) profile" evidence="7">
    <location>
        <begin position="75"/>
        <end position="502"/>
    </location>
</feature>
<dbReference type="PROSITE" id="PS50850">
    <property type="entry name" value="MFS"/>
    <property type="match status" value="1"/>
</dbReference>
<name>A0A6P8WWG9_DROAB</name>
<dbReference type="GO" id="GO:0022857">
    <property type="term" value="F:transmembrane transporter activity"/>
    <property type="evidence" value="ECO:0007669"/>
    <property type="project" value="InterPro"/>
</dbReference>
<feature type="transmembrane region" description="Helical" evidence="6">
    <location>
        <begin position="388"/>
        <end position="406"/>
    </location>
</feature>
<organism evidence="8 9">
    <name type="scientific">Drosophila albomicans</name>
    <name type="common">Fruit fly</name>
    <dbReference type="NCBI Taxonomy" id="7291"/>
    <lineage>
        <taxon>Eukaryota</taxon>
        <taxon>Metazoa</taxon>
        <taxon>Ecdysozoa</taxon>
        <taxon>Arthropoda</taxon>
        <taxon>Hexapoda</taxon>
        <taxon>Insecta</taxon>
        <taxon>Pterygota</taxon>
        <taxon>Neoptera</taxon>
        <taxon>Endopterygota</taxon>
        <taxon>Diptera</taxon>
        <taxon>Brachycera</taxon>
        <taxon>Muscomorpha</taxon>
        <taxon>Ephydroidea</taxon>
        <taxon>Drosophilidae</taxon>
        <taxon>Drosophila</taxon>
    </lineage>
</organism>
<feature type="transmembrane region" description="Helical" evidence="6">
    <location>
        <begin position="479"/>
        <end position="501"/>
    </location>
</feature>
<gene>
    <name evidence="9" type="primary">LOC117567161</name>
</gene>
<proteinExistence type="predicted"/>
<evidence type="ECO:0000256" key="5">
    <source>
        <dbReference type="SAM" id="MobiDB-lite"/>
    </source>
</evidence>
<dbReference type="InterPro" id="IPR020846">
    <property type="entry name" value="MFS_dom"/>
</dbReference>
<feature type="transmembrane region" description="Helical" evidence="6">
    <location>
        <begin position="227"/>
        <end position="249"/>
    </location>
</feature>
<evidence type="ECO:0000256" key="6">
    <source>
        <dbReference type="SAM" id="Phobius"/>
    </source>
</evidence>
<dbReference type="PROSITE" id="PS00216">
    <property type="entry name" value="SUGAR_TRANSPORT_1"/>
    <property type="match status" value="1"/>
</dbReference>
<dbReference type="PANTHER" id="PTHR23507">
    <property type="entry name" value="ZGC:174356"/>
    <property type="match status" value="1"/>
</dbReference>
<evidence type="ECO:0000256" key="2">
    <source>
        <dbReference type="ARBA" id="ARBA00022692"/>
    </source>
</evidence>
<feature type="transmembrane region" description="Helical" evidence="6">
    <location>
        <begin position="127"/>
        <end position="146"/>
    </location>
</feature>
<feature type="region of interest" description="Disordered" evidence="5">
    <location>
        <begin position="1"/>
        <end position="50"/>
    </location>
</feature>
<dbReference type="InterPro" id="IPR036259">
    <property type="entry name" value="MFS_trans_sf"/>
</dbReference>
<dbReference type="SUPFAM" id="SSF103473">
    <property type="entry name" value="MFS general substrate transporter"/>
    <property type="match status" value="1"/>
</dbReference>
<feature type="transmembrane region" description="Helical" evidence="6">
    <location>
        <begin position="158"/>
        <end position="177"/>
    </location>
</feature>
<keyword evidence="3 6" id="KW-1133">Transmembrane helix</keyword>
<dbReference type="CDD" id="cd17386">
    <property type="entry name" value="MFS_SLC46"/>
    <property type="match status" value="1"/>
</dbReference>
<evidence type="ECO:0000256" key="4">
    <source>
        <dbReference type="ARBA" id="ARBA00023136"/>
    </source>
</evidence>
<evidence type="ECO:0000313" key="9">
    <source>
        <dbReference type="RefSeq" id="XP_034102865.1"/>
    </source>
</evidence>
<evidence type="ECO:0000259" key="7">
    <source>
        <dbReference type="PROSITE" id="PS50850"/>
    </source>
</evidence>
<feature type="transmembrane region" description="Helical" evidence="6">
    <location>
        <begin position="189"/>
        <end position="215"/>
    </location>
</feature>
<evidence type="ECO:0000313" key="8">
    <source>
        <dbReference type="Proteomes" id="UP000515160"/>
    </source>
</evidence>
<keyword evidence="8" id="KW-1185">Reference proteome</keyword>
<dbReference type="GO" id="GO:0016020">
    <property type="term" value="C:membrane"/>
    <property type="evidence" value="ECO:0007669"/>
    <property type="project" value="UniProtKB-SubCell"/>
</dbReference>
<sequence length="515" mass="55996">MSRSDEAHLVSDNEDEEFVSNDTPRLLDAAHSGPEADLNPANAAATPEDNSSGLGPAKWFILEPAVFFIFMARSLIGAVIQNQILYQTCVTIMHYNESDCEPLLGNDRGSEATKKLEVKVQSYSADITMAISLLESIIPAFVSLFIGPWSDKFGRRPILLTVFTGYVAGATILIGIAEVTTFRNISPWWFLLPSVPSVLSGGTCALITGIYCYISDVANEKRRAVRMVLNEASLCTGLMVGNVASGYIYAFTGSVILFAIAAGLMLLGLIYVVFLVPESLPPEQMHHGSKIREFFRFSLVKDLVRTCLLPRAYFDRAIIWLTMIALTISIFDMEGENTVSVLFMREQFNWTIKEISQFNAARIIIQIVGSVAGMFVLRRVLRVSTVGIAMLALAACVLESTVRATATVPIEMYVGMTLGMMRGVLGPMCRAILSHVAPATDVGKIFALTTSMEMVSPLVAAPLYTAVYKATVGSYPGAFNFISAGMAFLCYILMAIIFGIVKSMGSGSPYKQIGS</sequence>
<dbReference type="RefSeq" id="XP_034102865.1">
    <property type="nucleotide sequence ID" value="XM_034246974.2"/>
</dbReference>
<dbReference type="Gene3D" id="1.20.1250.20">
    <property type="entry name" value="MFS general substrate transporter like domains"/>
    <property type="match status" value="1"/>
</dbReference>
<dbReference type="GeneID" id="117567161"/>
<keyword evidence="2 6" id="KW-0812">Transmembrane</keyword>
<dbReference type="InterPro" id="IPR005829">
    <property type="entry name" value="Sugar_transporter_CS"/>
</dbReference>